<gene>
    <name evidence="2" type="ORF">EV682_11330</name>
    <name evidence="1" type="ORF">NCTC11159_04383</name>
</gene>
<name>A0A377SXR8_9NEIS</name>
<reference evidence="1 3" key="1">
    <citation type="submission" date="2018-06" db="EMBL/GenBank/DDBJ databases">
        <authorList>
            <consortium name="Pathogen Informatics"/>
            <person name="Doyle S."/>
        </authorList>
    </citation>
    <scope>NUCLEOTIDE SEQUENCE [LARGE SCALE GENOMIC DNA]</scope>
    <source>
        <strain evidence="1 3">NCTC11159</strain>
    </source>
</reference>
<evidence type="ECO:0000313" key="4">
    <source>
        <dbReference type="Proteomes" id="UP000295794"/>
    </source>
</evidence>
<dbReference type="EMBL" id="SMBT01000013">
    <property type="protein sequence ID" value="TCU82970.1"/>
    <property type="molecule type" value="Genomic_DNA"/>
</dbReference>
<evidence type="ECO:0000313" key="2">
    <source>
        <dbReference type="EMBL" id="TCU82970.1"/>
    </source>
</evidence>
<keyword evidence="4" id="KW-1185">Reference proteome</keyword>
<evidence type="ECO:0000313" key="1">
    <source>
        <dbReference type="EMBL" id="STR45793.1"/>
    </source>
</evidence>
<dbReference type="AlphaFoldDB" id="A0A377SXR8"/>
<sequence length="150" mass="16333">MNLEKALEEIGDSKKESIFFLLGIAKIAAKLLPSGARIIANEAISFASNALAGGDFGSKELYDFANQANARSLAFEEEYLQSSSEKSAIAIVVMAYYFLIWITSESEGQSVPEDVELIKDFGFIGVVDYARSNGVVDNKSLMSLIISMKE</sequence>
<protein>
    <submittedName>
        <fullName evidence="1">Uncharacterized protein</fullName>
    </submittedName>
</protein>
<proteinExistence type="predicted"/>
<reference evidence="2 4" key="2">
    <citation type="submission" date="2019-03" db="EMBL/GenBank/DDBJ databases">
        <title>Genomic Encyclopedia of Type Strains, Phase IV (KMG-IV): sequencing the most valuable type-strain genomes for metagenomic binning, comparative biology and taxonomic classification.</title>
        <authorList>
            <person name="Goeker M."/>
        </authorList>
    </citation>
    <scope>NUCLEOTIDE SEQUENCE [LARGE SCALE GENOMIC DNA]</scope>
    <source>
        <strain evidence="2 4">DSM 3764</strain>
    </source>
</reference>
<dbReference type="RefSeq" id="WP_115230042.1">
    <property type="nucleotide sequence ID" value="NZ_CAWOLO010000013.1"/>
</dbReference>
<dbReference type="Proteomes" id="UP000255108">
    <property type="component" value="Unassembled WGS sequence"/>
</dbReference>
<evidence type="ECO:0000313" key="3">
    <source>
        <dbReference type="Proteomes" id="UP000255108"/>
    </source>
</evidence>
<dbReference type="EMBL" id="UGHR01000006">
    <property type="protein sequence ID" value="STR45793.1"/>
    <property type="molecule type" value="Genomic_DNA"/>
</dbReference>
<dbReference type="Proteomes" id="UP000295794">
    <property type="component" value="Unassembled WGS sequence"/>
</dbReference>
<organism evidence="1 3">
    <name type="scientific">Iodobacter fluviatilis</name>
    <dbReference type="NCBI Taxonomy" id="537"/>
    <lineage>
        <taxon>Bacteria</taxon>
        <taxon>Pseudomonadati</taxon>
        <taxon>Pseudomonadota</taxon>
        <taxon>Betaproteobacteria</taxon>
        <taxon>Neisseriales</taxon>
        <taxon>Chitinibacteraceae</taxon>
        <taxon>Iodobacter</taxon>
    </lineage>
</organism>
<accession>A0A377SXR8</accession>